<dbReference type="EMBL" id="JAAXLA010000002">
    <property type="protein sequence ID" value="NMH95933.1"/>
    <property type="molecule type" value="Genomic_DNA"/>
</dbReference>
<reference evidence="3 4" key="1">
    <citation type="submission" date="2020-04" db="EMBL/GenBank/DDBJ databases">
        <authorList>
            <person name="Klaysubun C."/>
            <person name="Duangmal K."/>
            <person name="Lipun K."/>
        </authorList>
    </citation>
    <scope>NUCLEOTIDE SEQUENCE [LARGE SCALE GENOMIC DNA]</scope>
    <source>
        <strain evidence="3 4">K10HN5</strain>
    </source>
</reference>
<evidence type="ECO:0000313" key="4">
    <source>
        <dbReference type="Proteomes" id="UP000820669"/>
    </source>
</evidence>
<dbReference type="Pfam" id="PF03795">
    <property type="entry name" value="YCII"/>
    <property type="match status" value="1"/>
</dbReference>
<evidence type="ECO:0000259" key="2">
    <source>
        <dbReference type="Pfam" id="PF03795"/>
    </source>
</evidence>
<dbReference type="PANTHER" id="PTHR37828:SF1">
    <property type="entry name" value="YCII-RELATED DOMAIN-CONTAINING PROTEIN"/>
    <property type="match status" value="1"/>
</dbReference>
<dbReference type="SUPFAM" id="SSF54909">
    <property type="entry name" value="Dimeric alpha+beta barrel"/>
    <property type="match status" value="1"/>
</dbReference>
<keyword evidence="4" id="KW-1185">Reference proteome</keyword>
<proteinExistence type="inferred from homology"/>
<evidence type="ECO:0000256" key="1">
    <source>
        <dbReference type="ARBA" id="ARBA00007689"/>
    </source>
</evidence>
<name>A0ABX1S307_9PSEU</name>
<protein>
    <recommendedName>
        <fullName evidence="2">YCII-related domain-containing protein</fullName>
    </recommendedName>
</protein>
<dbReference type="Gene3D" id="3.30.70.1060">
    <property type="entry name" value="Dimeric alpha+beta barrel"/>
    <property type="match status" value="1"/>
</dbReference>
<dbReference type="Proteomes" id="UP000820669">
    <property type="component" value="Unassembled WGS sequence"/>
</dbReference>
<sequence length="93" mass="9855">MSFYAVIWRYTDDTSVIDGARAGHGAYLKELVGQGKLKEAGPFVDGTGGVLVVEAAGQDELKTLLDGDPYVSEGVVVDQQVVEWKPVIGPFAG</sequence>
<dbReference type="InterPro" id="IPR005545">
    <property type="entry name" value="YCII"/>
</dbReference>
<dbReference type="PANTHER" id="PTHR37828">
    <property type="entry name" value="GSR2449 PROTEIN"/>
    <property type="match status" value="1"/>
</dbReference>
<dbReference type="InterPro" id="IPR011008">
    <property type="entry name" value="Dimeric_a/b-barrel"/>
</dbReference>
<feature type="domain" description="YCII-related" evidence="2">
    <location>
        <begin position="4"/>
        <end position="85"/>
    </location>
</feature>
<accession>A0ABX1S307</accession>
<comment type="caution">
    <text evidence="3">The sequence shown here is derived from an EMBL/GenBank/DDBJ whole genome shotgun (WGS) entry which is preliminary data.</text>
</comment>
<organism evidence="3 4">
    <name type="scientific">Pseudonocardia acidicola</name>
    <dbReference type="NCBI Taxonomy" id="2724939"/>
    <lineage>
        <taxon>Bacteria</taxon>
        <taxon>Bacillati</taxon>
        <taxon>Actinomycetota</taxon>
        <taxon>Actinomycetes</taxon>
        <taxon>Pseudonocardiales</taxon>
        <taxon>Pseudonocardiaceae</taxon>
        <taxon>Pseudonocardia</taxon>
    </lineage>
</organism>
<comment type="similarity">
    <text evidence="1">Belongs to the YciI family.</text>
</comment>
<dbReference type="RefSeq" id="WP_169379312.1">
    <property type="nucleotide sequence ID" value="NZ_JAAXLA010000002.1"/>
</dbReference>
<evidence type="ECO:0000313" key="3">
    <source>
        <dbReference type="EMBL" id="NMH95933.1"/>
    </source>
</evidence>
<gene>
    <name evidence="3" type="ORF">HF526_01130</name>
</gene>